<dbReference type="CDD" id="cd00009">
    <property type="entry name" value="AAA"/>
    <property type="match status" value="1"/>
</dbReference>
<proteinExistence type="predicted"/>
<organism evidence="2 3">
    <name type="scientific">Desulfofundulus thermosubterraneus DSM 16057</name>
    <dbReference type="NCBI Taxonomy" id="1121432"/>
    <lineage>
        <taxon>Bacteria</taxon>
        <taxon>Bacillati</taxon>
        <taxon>Bacillota</taxon>
        <taxon>Clostridia</taxon>
        <taxon>Eubacteriales</taxon>
        <taxon>Peptococcaceae</taxon>
        <taxon>Desulfofundulus</taxon>
    </lineage>
</organism>
<dbReference type="Pfam" id="PF01695">
    <property type="entry name" value="IstB_IS21"/>
    <property type="match status" value="1"/>
</dbReference>
<keyword evidence="2" id="KW-0067">ATP-binding</keyword>
<dbReference type="OrthoDB" id="9776217at2"/>
<dbReference type="PANTHER" id="PTHR30050:SF4">
    <property type="entry name" value="ATP-BINDING PROTEIN RV3427C IN INSERTION SEQUENCE-RELATED"/>
    <property type="match status" value="1"/>
</dbReference>
<dbReference type="GO" id="GO:0006260">
    <property type="term" value="P:DNA replication"/>
    <property type="evidence" value="ECO:0007669"/>
    <property type="project" value="TreeGrafter"/>
</dbReference>
<name>A0A1M6DKZ2_9FIRM</name>
<dbReference type="InterPro" id="IPR002611">
    <property type="entry name" value="IstB_ATP-bd"/>
</dbReference>
<keyword evidence="2" id="KW-0347">Helicase</keyword>
<dbReference type="SUPFAM" id="SSF52540">
    <property type="entry name" value="P-loop containing nucleoside triphosphate hydrolases"/>
    <property type="match status" value="1"/>
</dbReference>
<dbReference type="STRING" id="1121432.SAMN02745219_00958"/>
<feature type="domain" description="AAA+ ATPase" evidence="1">
    <location>
        <begin position="92"/>
        <end position="230"/>
    </location>
</feature>
<dbReference type="Proteomes" id="UP000184529">
    <property type="component" value="Unassembled WGS sequence"/>
</dbReference>
<accession>A0A1M6DKZ2</accession>
<evidence type="ECO:0000313" key="3">
    <source>
        <dbReference type="Proteomes" id="UP000184529"/>
    </source>
</evidence>
<dbReference type="AlphaFoldDB" id="A0A1M6DKZ2"/>
<dbReference type="GO" id="GO:0005524">
    <property type="term" value="F:ATP binding"/>
    <property type="evidence" value="ECO:0007669"/>
    <property type="project" value="InterPro"/>
</dbReference>
<protein>
    <submittedName>
        <fullName evidence="2">Replicative DNA helicase loader DnaI</fullName>
    </submittedName>
</protein>
<dbReference type="PANTHER" id="PTHR30050">
    <property type="entry name" value="CHROMOSOMAL REPLICATION INITIATOR PROTEIN DNAA"/>
    <property type="match status" value="1"/>
</dbReference>
<dbReference type="EMBL" id="FQZM01000010">
    <property type="protein sequence ID" value="SHI73926.1"/>
    <property type="molecule type" value="Genomic_DNA"/>
</dbReference>
<sequence length="247" mass="28698">MKACPVCEDRGVVIKNNVAVPCPCNKQRALANRFKEAGLPEGLRNHTFNKFNFKYYSRLRVDPERKITYYESARRTFQAAQDFVRNFRNDRHIDGLLITGPVGSGKTFLAACIANALLETEVLLLFVVVPDLLDRLRSTYDQNRQGADYYSEKDLLDAAREVPLLFLDDLGAHNYTEWTKNKLYSILNYRVNHRLPVIITTNISLEDLGEYLGERTTSRICQMCWPYRLPVEDDIRMVQRRERLREG</sequence>
<dbReference type="InterPro" id="IPR027417">
    <property type="entry name" value="P-loop_NTPase"/>
</dbReference>
<gene>
    <name evidence="2" type="ORF">SAMN02745219_00958</name>
</gene>
<dbReference type="Gene3D" id="3.40.50.300">
    <property type="entry name" value="P-loop containing nucleotide triphosphate hydrolases"/>
    <property type="match status" value="1"/>
</dbReference>
<reference evidence="3" key="1">
    <citation type="submission" date="2016-11" db="EMBL/GenBank/DDBJ databases">
        <authorList>
            <person name="Varghese N."/>
            <person name="Submissions S."/>
        </authorList>
    </citation>
    <scope>NUCLEOTIDE SEQUENCE [LARGE SCALE GENOMIC DNA]</scope>
    <source>
        <strain evidence="3">DSM 16057</strain>
    </source>
</reference>
<dbReference type="SMART" id="SM00382">
    <property type="entry name" value="AAA"/>
    <property type="match status" value="1"/>
</dbReference>
<dbReference type="InterPro" id="IPR003593">
    <property type="entry name" value="AAA+_ATPase"/>
</dbReference>
<keyword evidence="2" id="KW-0547">Nucleotide-binding</keyword>
<keyword evidence="2" id="KW-0378">Hydrolase</keyword>
<evidence type="ECO:0000259" key="1">
    <source>
        <dbReference type="SMART" id="SM00382"/>
    </source>
</evidence>
<keyword evidence="3" id="KW-1185">Reference proteome</keyword>
<evidence type="ECO:0000313" key="2">
    <source>
        <dbReference type="EMBL" id="SHI73926.1"/>
    </source>
</evidence>
<dbReference type="RefSeq" id="WP_072867623.1">
    <property type="nucleotide sequence ID" value="NZ_FQZM01000010.1"/>
</dbReference>
<dbReference type="GO" id="GO:0004386">
    <property type="term" value="F:helicase activity"/>
    <property type="evidence" value="ECO:0007669"/>
    <property type="project" value="UniProtKB-KW"/>
</dbReference>